<dbReference type="Proteomes" id="UP000799291">
    <property type="component" value="Unassembled WGS sequence"/>
</dbReference>
<dbReference type="EMBL" id="MU005580">
    <property type="protein sequence ID" value="KAF2684894.1"/>
    <property type="molecule type" value="Genomic_DNA"/>
</dbReference>
<dbReference type="CDD" id="cd00067">
    <property type="entry name" value="GAL4"/>
    <property type="match status" value="1"/>
</dbReference>
<dbReference type="GO" id="GO:0008270">
    <property type="term" value="F:zinc ion binding"/>
    <property type="evidence" value="ECO:0007669"/>
    <property type="project" value="InterPro"/>
</dbReference>
<evidence type="ECO:0000256" key="2">
    <source>
        <dbReference type="ARBA" id="ARBA00022833"/>
    </source>
</evidence>
<feature type="region of interest" description="Disordered" evidence="7">
    <location>
        <begin position="1"/>
        <end position="25"/>
    </location>
</feature>
<keyword evidence="6" id="KW-0539">Nucleus</keyword>
<dbReference type="PROSITE" id="PS50048">
    <property type="entry name" value="ZN2_CY6_FUNGAL_2"/>
    <property type="match status" value="1"/>
</dbReference>
<keyword evidence="3" id="KW-0805">Transcription regulation</keyword>
<proteinExistence type="predicted"/>
<dbReference type="Gene3D" id="4.10.240.10">
    <property type="entry name" value="Zn(2)-C6 fungal-type DNA-binding domain"/>
    <property type="match status" value="1"/>
</dbReference>
<dbReference type="InterPro" id="IPR007219">
    <property type="entry name" value="XnlR_reg_dom"/>
</dbReference>
<keyword evidence="10" id="KW-1185">Reference proteome</keyword>
<evidence type="ECO:0000256" key="4">
    <source>
        <dbReference type="ARBA" id="ARBA00023125"/>
    </source>
</evidence>
<dbReference type="GO" id="GO:0000978">
    <property type="term" value="F:RNA polymerase II cis-regulatory region sequence-specific DNA binding"/>
    <property type="evidence" value="ECO:0007669"/>
    <property type="project" value="TreeGrafter"/>
</dbReference>
<evidence type="ECO:0000256" key="6">
    <source>
        <dbReference type="ARBA" id="ARBA00023242"/>
    </source>
</evidence>
<dbReference type="OrthoDB" id="4236860at2759"/>
<dbReference type="InterPro" id="IPR001138">
    <property type="entry name" value="Zn2Cys6_DnaBD"/>
</dbReference>
<keyword evidence="5" id="KW-0804">Transcription</keyword>
<evidence type="ECO:0000256" key="3">
    <source>
        <dbReference type="ARBA" id="ARBA00023015"/>
    </source>
</evidence>
<keyword evidence="1" id="KW-0479">Metal-binding</keyword>
<feature type="region of interest" description="Disordered" evidence="7">
    <location>
        <begin position="73"/>
        <end position="93"/>
    </location>
</feature>
<evidence type="ECO:0000256" key="1">
    <source>
        <dbReference type="ARBA" id="ARBA00022723"/>
    </source>
</evidence>
<dbReference type="GO" id="GO:0006351">
    <property type="term" value="P:DNA-templated transcription"/>
    <property type="evidence" value="ECO:0007669"/>
    <property type="project" value="InterPro"/>
</dbReference>
<reference evidence="9" key="1">
    <citation type="journal article" date="2020" name="Stud. Mycol.">
        <title>101 Dothideomycetes genomes: a test case for predicting lifestyles and emergence of pathogens.</title>
        <authorList>
            <person name="Haridas S."/>
            <person name="Albert R."/>
            <person name="Binder M."/>
            <person name="Bloem J."/>
            <person name="Labutti K."/>
            <person name="Salamov A."/>
            <person name="Andreopoulos B."/>
            <person name="Baker S."/>
            <person name="Barry K."/>
            <person name="Bills G."/>
            <person name="Bluhm B."/>
            <person name="Cannon C."/>
            <person name="Castanera R."/>
            <person name="Culley D."/>
            <person name="Daum C."/>
            <person name="Ezra D."/>
            <person name="Gonzalez J."/>
            <person name="Henrissat B."/>
            <person name="Kuo A."/>
            <person name="Liang C."/>
            <person name="Lipzen A."/>
            <person name="Lutzoni F."/>
            <person name="Magnuson J."/>
            <person name="Mondo S."/>
            <person name="Nolan M."/>
            <person name="Ohm R."/>
            <person name="Pangilinan J."/>
            <person name="Park H.-J."/>
            <person name="Ramirez L."/>
            <person name="Alfaro M."/>
            <person name="Sun H."/>
            <person name="Tritt A."/>
            <person name="Yoshinaga Y."/>
            <person name="Zwiers L.-H."/>
            <person name="Turgeon B."/>
            <person name="Goodwin S."/>
            <person name="Spatafora J."/>
            <person name="Crous P."/>
            <person name="Grigoriev I."/>
        </authorList>
    </citation>
    <scope>NUCLEOTIDE SEQUENCE</scope>
    <source>
        <strain evidence="9">CBS 122367</strain>
    </source>
</reference>
<dbReference type="SMART" id="SM00066">
    <property type="entry name" value="GAL4"/>
    <property type="match status" value="1"/>
</dbReference>
<organism evidence="9 10">
    <name type="scientific">Lentithecium fluviatile CBS 122367</name>
    <dbReference type="NCBI Taxonomy" id="1168545"/>
    <lineage>
        <taxon>Eukaryota</taxon>
        <taxon>Fungi</taxon>
        <taxon>Dikarya</taxon>
        <taxon>Ascomycota</taxon>
        <taxon>Pezizomycotina</taxon>
        <taxon>Dothideomycetes</taxon>
        <taxon>Pleosporomycetidae</taxon>
        <taxon>Pleosporales</taxon>
        <taxon>Massarineae</taxon>
        <taxon>Lentitheciaceae</taxon>
        <taxon>Lentithecium</taxon>
    </lineage>
</organism>
<dbReference type="SMART" id="SM00906">
    <property type="entry name" value="Fungal_trans"/>
    <property type="match status" value="1"/>
</dbReference>
<evidence type="ECO:0000256" key="7">
    <source>
        <dbReference type="SAM" id="MobiDB-lite"/>
    </source>
</evidence>
<gene>
    <name evidence="9" type="ORF">K458DRAFT_431158</name>
</gene>
<evidence type="ECO:0000313" key="9">
    <source>
        <dbReference type="EMBL" id="KAF2684894.1"/>
    </source>
</evidence>
<feature type="domain" description="Zn(2)-C6 fungal-type" evidence="8">
    <location>
        <begin position="28"/>
        <end position="60"/>
    </location>
</feature>
<accession>A0A6G1J2Z0</accession>
<dbReference type="PANTHER" id="PTHR31944:SF130">
    <property type="entry name" value="ZN(II)2CYS6 TRANSCRIPTION FACTO (EUROFUNG)"/>
    <property type="match status" value="1"/>
</dbReference>
<feature type="compositionally biased region" description="Basic and acidic residues" evidence="7">
    <location>
        <begin position="1"/>
        <end position="19"/>
    </location>
</feature>
<protein>
    <recommendedName>
        <fullName evidence="8">Zn(2)-C6 fungal-type domain-containing protein</fullName>
    </recommendedName>
</protein>
<keyword evidence="2" id="KW-0862">Zinc</keyword>
<dbReference type="InterPro" id="IPR051430">
    <property type="entry name" value="Fungal_TF_Env_Response"/>
</dbReference>
<evidence type="ECO:0000313" key="10">
    <source>
        <dbReference type="Proteomes" id="UP000799291"/>
    </source>
</evidence>
<dbReference type="Pfam" id="PF04082">
    <property type="entry name" value="Fungal_trans"/>
    <property type="match status" value="1"/>
</dbReference>
<dbReference type="PROSITE" id="PS00463">
    <property type="entry name" value="ZN2_CY6_FUNGAL_1"/>
    <property type="match status" value="1"/>
</dbReference>
<dbReference type="SUPFAM" id="SSF57701">
    <property type="entry name" value="Zn2/Cys6 DNA-binding domain"/>
    <property type="match status" value="1"/>
</dbReference>
<dbReference type="GO" id="GO:0001228">
    <property type="term" value="F:DNA-binding transcription activator activity, RNA polymerase II-specific"/>
    <property type="evidence" value="ECO:0007669"/>
    <property type="project" value="TreeGrafter"/>
</dbReference>
<name>A0A6G1J2Z0_9PLEO</name>
<dbReference type="InterPro" id="IPR036864">
    <property type="entry name" value="Zn2-C6_fun-type_DNA-bd_sf"/>
</dbReference>
<evidence type="ECO:0000256" key="5">
    <source>
        <dbReference type="ARBA" id="ARBA00023163"/>
    </source>
</evidence>
<keyword evidence="4" id="KW-0238">DNA-binding</keyword>
<dbReference type="CDD" id="cd12148">
    <property type="entry name" value="fungal_TF_MHR"/>
    <property type="match status" value="1"/>
</dbReference>
<dbReference type="GO" id="GO:0005634">
    <property type="term" value="C:nucleus"/>
    <property type="evidence" value="ECO:0007669"/>
    <property type="project" value="TreeGrafter"/>
</dbReference>
<dbReference type="AlphaFoldDB" id="A0A6G1J2Z0"/>
<dbReference type="PANTHER" id="PTHR31944">
    <property type="entry name" value="HEME-RESPONSIVE ZINC FINGER TRANSCRIPTION FACTOR HAP1"/>
    <property type="match status" value="1"/>
</dbReference>
<sequence>MSTRSESRDHSPDASPEKRASKKRKVLSCYACRSRKMKCDRIYPVCGRCQKTGRADQCTYDPRLLEELPVNSDGHAEGAQSYAPPEHGSGPVSSDLLTWKLRMQERRIESMEKKLASLNGANDSYLDFPSSRFDDFEPEEPHLREEMMFRGKGFKTQFHGSTSALSSLATFGELQAFTREAIISHGNFGRIREDFIVFRNRRKAILKERRLKMHGSDDEIYALVPDKSVVDREAALYFRTWETSYRILHEPTFWKQYHAFWERRTNEEASASFAAVLIYVVAVTKCLEPKEDNVFVGDSSADREAALDLIESGDAWLLRQNRKHLTLQFFQLHCLSLLAKRVNNLKCKQDWVACGDVMRLAISSGLHRNPKPLAIGRVSEYDREMRRRLWLTIVELEAQSSLDCGIQSSVCGLYYDVQPPSNIPDEAFSPETHQIPASRPVEHFTSASFQNMAARSLPLRLHLLQLLNNPTTDMHYTDVLHYDGQLTSLLSSSPGWTDPRAALPLALLELQLRQYLLIIHRPYARLAAKNQRYSYSFTACIDVAAAMLASYESLISKGILAVNHFRSDILRVAATLAQVVYYNCPSTTAQEPAPTMPTPASDTTKPPQAHTPELKIPHLPTNNFLAATLCTTAINLLEKARQLFEHKITRLGTGYMEYWLVCAALGMMPATDQPATSISSIMNVAPDDFRSRGKKALDRVTSHCYRVLSMQKDPENSFASSLRTTITVASPVTPMSNAGGHAGAPPMAYGWDESMPTLLPGASGMAGALAEGKGLVGGAFDGLEDMQVDLSGWAFPDFWAFDIPNGGF</sequence>
<feature type="region of interest" description="Disordered" evidence="7">
    <location>
        <begin position="589"/>
        <end position="610"/>
    </location>
</feature>
<dbReference type="Pfam" id="PF00172">
    <property type="entry name" value="Zn_clus"/>
    <property type="match status" value="1"/>
</dbReference>
<evidence type="ECO:0000259" key="8">
    <source>
        <dbReference type="PROSITE" id="PS50048"/>
    </source>
</evidence>